<sequence>MDPNADADAQVLVLRNRWRDESWNSKLARAGGTQLGDLVLTPSRGLPELHVMSASLHSLFIAFLLFLSRLLNLLDTTFDFLPRCLDQKQFCDMPPILCPNFHSGSFRVQSLYLPKYSDSTVLPNAAMIATLQQNDTLVSRFIKRGMAQQRTEMDKSRLWEYQGPEGPMAPRLRKVVVKQSEAEEDPFAPAPPEGFAKKTPFDEGIHLQNLAAIGSPHILRLYGGNRVGDRFQEMGPVVRLFLEFCEGGDLNKFVADPGRERKEPQLEVDIWALFHCMAIGLMVMDRGTEDVAAPA</sequence>
<evidence type="ECO:0000313" key="2">
    <source>
        <dbReference type="Proteomes" id="UP000566819"/>
    </source>
</evidence>
<dbReference type="Proteomes" id="UP000566819">
    <property type="component" value="Unassembled WGS sequence"/>
</dbReference>
<protein>
    <recommendedName>
        <fullName evidence="3">Protein kinase domain-containing protein</fullName>
    </recommendedName>
</protein>
<keyword evidence="2" id="KW-1185">Reference proteome</keyword>
<evidence type="ECO:0000313" key="1">
    <source>
        <dbReference type="EMBL" id="KAF4635702.1"/>
    </source>
</evidence>
<evidence type="ECO:0008006" key="3">
    <source>
        <dbReference type="Google" id="ProtNLM"/>
    </source>
</evidence>
<proteinExistence type="predicted"/>
<name>A0A8H4RTE3_9HELO</name>
<comment type="caution">
    <text evidence="1">The sequence shown here is derived from an EMBL/GenBank/DDBJ whole genome shotgun (WGS) entry which is preliminary data.</text>
</comment>
<dbReference type="EMBL" id="JAAMPI010000104">
    <property type="protein sequence ID" value="KAF4635702.1"/>
    <property type="molecule type" value="Genomic_DNA"/>
</dbReference>
<dbReference type="AlphaFoldDB" id="A0A8H4RTE3"/>
<organism evidence="1 2">
    <name type="scientific">Cudoniella acicularis</name>
    <dbReference type="NCBI Taxonomy" id="354080"/>
    <lineage>
        <taxon>Eukaryota</taxon>
        <taxon>Fungi</taxon>
        <taxon>Dikarya</taxon>
        <taxon>Ascomycota</taxon>
        <taxon>Pezizomycotina</taxon>
        <taxon>Leotiomycetes</taxon>
        <taxon>Helotiales</taxon>
        <taxon>Tricladiaceae</taxon>
        <taxon>Cudoniella</taxon>
    </lineage>
</organism>
<dbReference type="OrthoDB" id="310217at2759"/>
<reference evidence="1 2" key="1">
    <citation type="submission" date="2020-03" db="EMBL/GenBank/DDBJ databases">
        <title>Draft Genome Sequence of Cudoniella acicularis.</title>
        <authorList>
            <person name="Buettner E."/>
            <person name="Kellner H."/>
        </authorList>
    </citation>
    <scope>NUCLEOTIDE SEQUENCE [LARGE SCALE GENOMIC DNA]</scope>
    <source>
        <strain evidence="1 2">DSM 108380</strain>
    </source>
</reference>
<gene>
    <name evidence="1" type="ORF">G7Y89_g2395</name>
</gene>
<accession>A0A8H4RTE3</accession>